<evidence type="ECO:0000259" key="11">
    <source>
        <dbReference type="Pfam" id="PF00082"/>
    </source>
</evidence>
<organism evidence="13 14">
    <name type="scientific">Eutypa lata (strain UCR-EL1)</name>
    <name type="common">Grapevine dieback disease fungus</name>
    <name type="synonym">Eutypa armeniacae</name>
    <dbReference type="NCBI Taxonomy" id="1287681"/>
    <lineage>
        <taxon>Eukaryota</taxon>
        <taxon>Fungi</taxon>
        <taxon>Dikarya</taxon>
        <taxon>Ascomycota</taxon>
        <taxon>Pezizomycotina</taxon>
        <taxon>Sordariomycetes</taxon>
        <taxon>Xylariomycetidae</taxon>
        <taxon>Xylariales</taxon>
        <taxon>Diatrypaceae</taxon>
        <taxon>Eutypa</taxon>
    </lineage>
</organism>
<feature type="active site" description="Charge relay system" evidence="6 7">
    <location>
        <position position="223"/>
    </location>
</feature>
<evidence type="ECO:0000256" key="3">
    <source>
        <dbReference type="ARBA" id="ARBA00022729"/>
    </source>
</evidence>
<dbReference type="Pfam" id="PF00082">
    <property type="entry name" value="Peptidase_S8"/>
    <property type="match status" value="1"/>
</dbReference>
<dbReference type="AlphaFoldDB" id="M7TAU2"/>
<keyword evidence="3 10" id="KW-0732">Signal</keyword>
<dbReference type="InterPro" id="IPR023827">
    <property type="entry name" value="Peptidase_S8_Asp-AS"/>
</dbReference>
<keyword evidence="2 7" id="KW-0645">Protease</keyword>
<evidence type="ECO:0000256" key="4">
    <source>
        <dbReference type="ARBA" id="ARBA00022801"/>
    </source>
</evidence>
<dbReference type="InterPro" id="IPR023828">
    <property type="entry name" value="Peptidase_S8_Ser-AS"/>
</dbReference>
<evidence type="ECO:0000256" key="8">
    <source>
        <dbReference type="RuleBase" id="RU003355"/>
    </source>
</evidence>
<dbReference type="GO" id="GO:0016020">
    <property type="term" value="C:membrane"/>
    <property type="evidence" value="ECO:0007669"/>
    <property type="project" value="InterPro"/>
</dbReference>
<evidence type="ECO:0000256" key="5">
    <source>
        <dbReference type="ARBA" id="ARBA00022825"/>
    </source>
</evidence>
<dbReference type="Pfam" id="PF06280">
    <property type="entry name" value="fn3_5"/>
    <property type="match status" value="1"/>
</dbReference>
<dbReference type="SUPFAM" id="SSF52743">
    <property type="entry name" value="Subtilisin-like"/>
    <property type="match status" value="1"/>
</dbReference>
<dbReference type="OrthoDB" id="10256524at2759"/>
<dbReference type="KEGG" id="ela:UCREL1_9275"/>
<dbReference type="Proteomes" id="UP000012174">
    <property type="component" value="Unassembled WGS sequence"/>
</dbReference>
<dbReference type="CDD" id="cd02124">
    <property type="entry name" value="PA_PoS1_like"/>
    <property type="match status" value="1"/>
</dbReference>
<dbReference type="HOGENOM" id="CLU_003559_3_1_1"/>
<feature type="domain" description="C5a peptidase/Subtilisin-like protease SBT2-like Fn3-like" evidence="12">
    <location>
        <begin position="624"/>
        <end position="740"/>
    </location>
</feature>
<dbReference type="InterPro" id="IPR036852">
    <property type="entry name" value="Peptidase_S8/S53_dom_sf"/>
</dbReference>
<feature type="domain" description="Peptidase S8/S53" evidence="11">
    <location>
        <begin position="163"/>
        <end position="585"/>
    </location>
</feature>
<dbReference type="PANTHER" id="PTHR43806:SF66">
    <property type="entry name" value="SERIN ENDOPEPTIDASE"/>
    <property type="match status" value="1"/>
</dbReference>
<dbReference type="PROSITE" id="PS51892">
    <property type="entry name" value="SUBTILASE"/>
    <property type="match status" value="1"/>
</dbReference>
<accession>M7TAU2</accession>
<dbReference type="Gene3D" id="3.40.50.200">
    <property type="entry name" value="Peptidase S8/S53 domain"/>
    <property type="match status" value="2"/>
</dbReference>
<dbReference type="EMBL" id="KB707177">
    <property type="protein sequence ID" value="EMR63765.1"/>
    <property type="molecule type" value="Genomic_DNA"/>
</dbReference>
<evidence type="ECO:0000259" key="12">
    <source>
        <dbReference type="Pfam" id="PF06280"/>
    </source>
</evidence>
<dbReference type="Gene3D" id="2.60.40.1710">
    <property type="entry name" value="Subtilisin-like superfamily"/>
    <property type="match status" value="1"/>
</dbReference>
<dbReference type="InterPro" id="IPR015500">
    <property type="entry name" value="Peptidase_S8_subtilisin-rel"/>
</dbReference>
<dbReference type="InterPro" id="IPR000209">
    <property type="entry name" value="Peptidase_S8/S53_dom"/>
</dbReference>
<dbReference type="GO" id="GO:0006508">
    <property type="term" value="P:proteolysis"/>
    <property type="evidence" value="ECO:0007669"/>
    <property type="project" value="UniProtKB-KW"/>
</dbReference>
<dbReference type="InterPro" id="IPR050131">
    <property type="entry name" value="Peptidase_S8_subtilisin-like"/>
</dbReference>
<name>M7TAU2_EUTLA</name>
<feature type="chain" id="PRO_5004085692" evidence="10">
    <location>
        <begin position="23"/>
        <end position="901"/>
    </location>
</feature>
<dbReference type="CDD" id="cd07489">
    <property type="entry name" value="Peptidases_S8_5"/>
    <property type="match status" value="1"/>
</dbReference>
<feature type="region of interest" description="Disordered" evidence="9">
    <location>
        <begin position="110"/>
        <end position="147"/>
    </location>
</feature>
<dbReference type="InterPro" id="IPR034187">
    <property type="entry name" value="Peptidases_S8_5"/>
</dbReference>
<dbReference type="PROSITE" id="PS00136">
    <property type="entry name" value="SUBTILASE_ASP"/>
    <property type="match status" value="1"/>
</dbReference>
<gene>
    <name evidence="13" type="ORF">UCREL1_9275</name>
</gene>
<keyword evidence="14" id="KW-1185">Reference proteome</keyword>
<evidence type="ECO:0000256" key="7">
    <source>
        <dbReference type="PROSITE-ProRule" id="PRU01240"/>
    </source>
</evidence>
<keyword evidence="4 7" id="KW-0378">Hydrolase</keyword>
<dbReference type="eggNOG" id="KOG4266">
    <property type="taxonomic scope" value="Eukaryota"/>
</dbReference>
<dbReference type="PANTHER" id="PTHR43806">
    <property type="entry name" value="PEPTIDASE S8"/>
    <property type="match status" value="1"/>
</dbReference>
<evidence type="ECO:0000256" key="9">
    <source>
        <dbReference type="SAM" id="MobiDB-lite"/>
    </source>
</evidence>
<dbReference type="OMA" id="PCVIANG"/>
<keyword evidence="5 7" id="KW-0720">Serine protease</keyword>
<evidence type="ECO:0000256" key="2">
    <source>
        <dbReference type="ARBA" id="ARBA00022670"/>
    </source>
</evidence>
<reference evidence="14" key="1">
    <citation type="journal article" date="2013" name="Genome Announc.">
        <title>Draft genome sequence of the grapevine dieback fungus Eutypa lata UCR-EL1.</title>
        <authorList>
            <person name="Blanco-Ulate B."/>
            <person name="Rolshausen P.E."/>
            <person name="Cantu D."/>
        </authorList>
    </citation>
    <scope>NUCLEOTIDE SEQUENCE [LARGE SCALE GENOMIC DNA]</scope>
    <source>
        <strain evidence="14">UCR-EL1</strain>
    </source>
</reference>
<feature type="signal peptide" evidence="10">
    <location>
        <begin position="1"/>
        <end position="22"/>
    </location>
</feature>
<dbReference type="PROSITE" id="PS00138">
    <property type="entry name" value="SUBTILASE_SER"/>
    <property type="match status" value="1"/>
</dbReference>
<evidence type="ECO:0000256" key="1">
    <source>
        <dbReference type="ARBA" id="ARBA00011073"/>
    </source>
</evidence>
<proteinExistence type="inferred from homology"/>
<dbReference type="InterPro" id="IPR010435">
    <property type="entry name" value="C5a/SBT2-like_Fn3"/>
</dbReference>
<evidence type="ECO:0000313" key="13">
    <source>
        <dbReference type="EMBL" id="EMR63765.1"/>
    </source>
</evidence>
<evidence type="ECO:0000256" key="6">
    <source>
        <dbReference type="PIRSR" id="PIRSR615500-1"/>
    </source>
</evidence>
<protein>
    <submittedName>
        <fullName evidence="13">Putative serin endopeptidase protein</fullName>
    </submittedName>
</protein>
<evidence type="ECO:0000313" key="14">
    <source>
        <dbReference type="Proteomes" id="UP000012174"/>
    </source>
</evidence>
<feature type="active site" description="Charge relay system" evidence="6 7">
    <location>
        <position position="548"/>
    </location>
</feature>
<dbReference type="GO" id="GO:0004252">
    <property type="term" value="F:serine-type endopeptidase activity"/>
    <property type="evidence" value="ECO:0007669"/>
    <property type="project" value="UniProtKB-UniRule"/>
</dbReference>
<feature type="compositionally biased region" description="Low complexity" evidence="9">
    <location>
        <begin position="122"/>
        <end position="133"/>
    </location>
</feature>
<comment type="similarity">
    <text evidence="1 7 8">Belongs to the peptidase S8 family.</text>
</comment>
<feature type="active site" description="Charge relay system" evidence="6 7">
    <location>
        <position position="172"/>
    </location>
</feature>
<evidence type="ECO:0000256" key="10">
    <source>
        <dbReference type="SAM" id="SignalP"/>
    </source>
</evidence>
<dbReference type="PRINTS" id="PR00723">
    <property type="entry name" value="SUBTILISIN"/>
</dbReference>
<sequence length="901" mass="94849">MRIATSGLALLGLLSSSSVVTAAVEVKDDSIVPGAYIVEFNEGADANSLYDELRADGVALEHRVDLNYRLFKGASFRLSNASASEPDVVANQIYGKAHVKQIWPVRGIQFPKPEPRSVGRNSTSTSSTTAQQQRRQEAEEGEDTYSPHVMAQVDKLRAEGLTGKGIRIGVVDTGIDYNHPALGGCFGEGCLVGYGWDLTGDDYSEGSDAPTPDADPYDSCQGHGTHVAGIVMAQPNELGFTGVAPDVTLGMYKVSGCAGYTTNEILIAAFNQAYEEGSDIISCSAGDDSGWANDPWAVAASRIADAGVPVVVALGNSGNLGVWTTASPASGLSVAGIGSAHNTVLPTIVTAASWSSNGTDTKFGWREGVPSLAETNLTLPLWAASYNTTAEDDACEPLPDDTPDLSTRITLLRKASACNYDDQALNVAAKGGKYIMFYMADNENIETPYVYTDGILGTGSVTVKQGAEWVETLSAGENVTLNMVEAASARLAVVDLSNGPAAGYTSPFTSWGPTWEVEVKPQFITPGGWILSTFPLEQGEYAVNPGTSMACPFAAAVFALVAEKRGTFDAKILRNILAATSKPNLWNDETKAYDLLAPVAQQGAGLIQAYDAAFATVIPSVSSISFNDSDHFVGNHSFSLDNTGSEDVTFTLGHAKSVTVYSFGLETLSAARFPPPTVEGYAEITFEADEITVPAGGSAEVAFTAEPPSSAGLNATLLPVYGGYITLNGTNGDTLSIPYLGVAGSLHDTPVLRPWFNENGGSGGVFLTSTDSHFNIPVAANTTFTIPRPGTSGTAAFPQLLLLPTIGSTELHIDVVPLGNTSLPTYDWLGMKSVGQLPQLPLNFVPRTGYTFNFGGRLADGSAVDEGQYTLVASALKIFGDADKTEDWSVVETVPFTLRYL</sequence>